<evidence type="ECO:0000313" key="3">
    <source>
        <dbReference type="EMBL" id="KNC27754.1"/>
    </source>
</evidence>
<evidence type="ECO:0000256" key="2">
    <source>
        <dbReference type="SAM" id="Phobius"/>
    </source>
</evidence>
<accession>A0A0L0C8N1</accession>
<dbReference type="EMBL" id="JRES01000850">
    <property type="protein sequence ID" value="KNC27754.1"/>
    <property type="molecule type" value="Genomic_DNA"/>
</dbReference>
<dbReference type="Proteomes" id="UP000037069">
    <property type="component" value="Unassembled WGS sequence"/>
</dbReference>
<name>A0A0L0C8N1_LUCCU</name>
<proteinExistence type="predicted"/>
<evidence type="ECO:0000256" key="1">
    <source>
        <dbReference type="SAM" id="MobiDB-lite"/>
    </source>
</evidence>
<feature type="compositionally biased region" description="Polar residues" evidence="1">
    <location>
        <begin position="1"/>
        <end position="16"/>
    </location>
</feature>
<evidence type="ECO:0000313" key="4">
    <source>
        <dbReference type="Proteomes" id="UP000037069"/>
    </source>
</evidence>
<feature type="region of interest" description="Disordered" evidence="1">
    <location>
        <begin position="1"/>
        <end position="21"/>
    </location>
</feature>
<sequence length="150" mass="16575">MMVKTKQQPGTQNTTKPPDERLGLVISKRKMPGLGRRLAGGCCCCCSLLKEPVEGNVRGEGVVDVVVGVEVETGIMVEGAVKFLLKTRTRPLATVFLFVSFFTDINMLLLNDVDDDNDGYKATHSYTNHFNKNMTKSNSLLLNKYVGLYI</sequence>
<keyword evidence="2" id="KW-0472">Membrane</keyword>
<comment type="caution">
    <text evidence="3">The sequence shown here is derived from an EMBL/GenBank/DDBJ whole genome shotgun (WGS) entry which is preliminary data.</text>
</comment>
<keyword evidence="4" id="KW-1185">Reference proteome</keyword>
<keyword evidence="2" id="KW-1133">Transmembrane helix</keyword>
<dbReference type="AlphaFoldDB" id="A0A0L0C8N1"/>
<protein>
    <submittedName>
        <fullName evidence="3">Uncharacterized protein</fullName>
    </submittedName>
</protein>
<feature type="transmembrane region" description="Helical" evidence="2">
    <location>
        <begin position="92"/>
        <end position="110"/>
    </location>
</feature>
<organism evidence="3 4">
    <name type="scientific">Lucilia cuprina</name>
    <name type="common">Green bottle fly</name>
    <name type="synonym">Australian sheep blowfly</name>
    <dbReference type="NCBI Taxonomy" id="7375"/>
    <lineage>
        <taxon>Eukaryota</taxon>
        <taxon>Metazoa</taxon>
        <taxon>Ecdysozoa</taxon>
        <taxon>Arthropoda</taxon>
        <taxon>Hexapoda</taxon>
        <taxon>Insecta</taxon>
        <taxon>Pterygota</taxon>
        <taxon>Neoptera</taxon>
        <taxon>Endopterygota</taxon>
        <taxon>Diptera</taxon>
        <taxon>Brachycera</taxon>
        <taxon>Muscomorpha</taxon>
        <taxon>Oestroidea</taxon>
        <taxon>Calliphoridae</taxon>
        <taxon>Luciliinae</taxon>
        <taxon>Lucilia</taxon>
    </lineage>
</organism>
<gene>
    <name evidence="3" type="ORF">FF38_03124</name>
</gene>
<keyword evidence="2" id="KW-0812">Transmembrane</keyword>
<reference evidence="3 4" key="1">
    <citation type="journal article" date="2015" name="Nat. Commun.">
        <title>Lucilia cuprina genome unlocks parasitic fly biology to underpin future interventions.</title>
        <authorList>
            <person name="Anstead C.A."/>
            <person name="Korhonen P.K."/>
            <person name="Young N.D."/>
            <person name="Hall R.S."/>
            <person name="Jex A.R."/>
            <person name="Murali S.C."/>
            <person name="Hughes D.S."/>
            <person name="Lee S.F."/>
            <person name="Perry T."/>
            <person name="Stroehlein A.J."/>
            <person name="Ansell B.R."/>
            <person name="Breugelmans B."/>
            <person name="Hofmann A."/>
            <person name="Qu J."/>
            <person name="Dugan S."/>
            <person name="Lee S.L."/>
            <person name="Chao H."/>
            <person name="Dinh H."/>
            <person name="Han Y."/>
            <person name="Doddapaneni H.V."/>
            <person name="Worley K.C."/>
            <person name="Muzny D.M."/>
            <person name="Ioannidis P."/>
            <person name="Waterhouse R.M."/>
            <person name="Zdobnov E.M."/>
            <person name="James P.J."/>
            <person name="Bagnall N.H."/>
            <person name="Kotze A.C."/>
            <person name="Gibbs R.A."/>
            <person name="Richards S."/>
            <person name="Batterham P."/>
            <person name="Gasser R.B."/>
        </authorList>
    </citation>
    <scope>NUCLEOTIDE SEQUENCE [LARGE SCALE GENOMIC DNA]</scope>
    <source>
        <strain evidence="3 4">LS</strain>
        <tissue evidence="3">Full body</tissue>
    </source>
</reference>